<gene>
    <name evidence="2" type="ORF">SAMN05660330_01908</name>
</gene>
<evidence type="ECO:0000256" key="1">
    <source>
        <dbReference type="SAM" id="MobiDB-lite"/>
    </source>
</evidence>
<evidence type="ECO:0000313" key="3">
    <source>
        <dbReference type="Proteomes" id="UP000199073"/>
    </source>
</evidence>
<keyword evidence="3" id="KW-1185">Reference proteome</keyword>
<accession>A0A1H0QB37</accession>
<dbReference type="AlphaFoldDB" id="A0A1H0QB37"/>
<dbReference type="OrthoDB" id="5431088at2"/>
<evidence type="ECO:0008006" key="4">
    <source>
        <dbReference type="Google" id="ProtNLM"/>
    </source>
</evidence>
<dbReference type="RefSeq" id="WP_092222175.1">
    <property type="nucleotide sequence ID" value="NZ_FNJI01000011.1"/>
</dbReference>
<sequence length="237" mass="26511">MVVNCPHCAKQLKLNDKALESIGRLQAGQKIKVRCVQCSEGFNLDRSSLAGMAANQPGTDAQKGGQPAASRVVPPSPPDIEWLRDGSFEDKETVDDIPSALILFPDIAAKETIRKAASDFGYHVESAENSAEAIEKMRFVNYAAVFLHENYEQAGLENGAFHQYMRTMTMSRRRYIFYVLVGGRFSTLYDLQALAWSANLVINDRETEYIHTILRKAIPQYEELFGPVMEALRFAGK</sequence>
<name>A0A1H0QB37_9BACT</name>
<evidence type="ECO:0000313" key="2">
    <source>
        <dbReference type="EMBL" id="SDP13899.1"/>
    </source>
</evidence>
<dbReference type="STRING" id="91360.SAMN05660330_01908"/>
<protein>
    <recommendedName>
        <fullName evidence="4">MJ0042 family finger-like domain-containing protein</fullName>
    </recommendedName>
</protein>
<feature type="region of interest" description="Disordered" evidence="1">
    <location>
        <begin position="51"/>
        <end position="73"/>
    </location>
</feature>
<reference evidence="2 3" key="1">
    <citation type="submission" date="2016-10" db="EMBL/GenBank/DDBJ databases">
        <authorList>
            <person name="de Groot N.N."/>
        </authorList>
    </citation>
    <scope>NUCLEOTIDE SEQUENCE [LARGE SCALE GENOMIC DNA]</scope>
    <source>
        <strain evidence="2 3">DSM 12130</strain>
    </source>
</reference>
<organism evidence="2 3">
    <name type="scientific">Desulforhopalus singaporensis</name>
    <dbReference type="NCBI Taxonomy" id="91360"/>
    <lineage>
        <taxon>Bacteria</taxon>
        <taxon>Pseudomonadati</taxon>
        <taxon>Thermodesulfobacteriota</taxon>
        <taxon>Desulfobulbia</taxon>
        <taxon>Desulfobulbales</taxon>
        <taxon>Desulfocapsaceae</taxon>
        <taxon>Desulforhopalus</taxon>
    </lineage>
</organism>
<proteinExistence type="predicted"/>
<dbReference type="EMBL" id="FNJI01000011">
    <property type="protein sequence ID" value="SDP13899.1"/>
    <property type="molecule type" value="Genomic_DNA"/>
</dbReference>
<dbReference type="Proteomes" id="UP000199073">
    <property type="component" value="Unassembled WGS sequence"/>
</dbReference>